<dbReference type="GO" id="GO:0006338">
    <property type="term" value="P:chromatin remodeling"/>
    <property type="evidence" value="ECO:0007669"/>
    <property type="project" value="TreeGrafter"/>
</dbReference>
<dbReference type="Proteomes" id="UP000250275">
    <property type="component" value="Unassembled WGS sequence"/>
</dbReference>
<dbReference type="PROSITE" id="PS51533">
    <property type="entry name" value="ADD"/>
    <property type="match status" value="1"/>
</dbReference>
<keyword evidence="8" id="KW-0862">Zinc</keyword>
<gene>
    <name evidence="16" type="ORF">WN48_09921</name>
</gene>
<keyword evidence="9" id="KW-0067">ATP-binding</keyword>
<comment type="similarity">
    <text evidence="2">Belongs to the SNF2/RAD54 helicase family.</text>
</comment>
<evidence type="ECO:0000256" key="11">
    <source>
        <dbReference type="ARBA" id="ARBA00023204"/>
    </source>
</evidence>
<comment type="subcellular location">
    <subcellularLocation>
        <location evidence="1">Nucleus</location>
    </subcellularLocation>
</comment>
<evidence type="ECO:0000256" key="12">
    <source>
        <dbReference type="ARBA" id="ARBA00023242"/>
    </source>
</evidence>
<evidence type="ECO:0000259" key="15">
    <source>
        <dbReference type="PROSITE" id="PS51533"/>
    </source>
</evidence>
<feature type="compositionally biased region" description="Basic residues" evidence="14">
    <location>
        <begin position="219"/>
        <end position="230"/>
    </location>
</feature>
<evidence type="ECO:0000256" key="6">
    <source>
        <dbReference type="ARBA" id="ARBA00022771"/>
    </source>
</evidence>
<keyword evidence="11" id="KW-0234">DNA repair</keyword>
<evidence type="ECO:0000313" key="17">
    <source>
        <dbReference type="Proteomes" id="UP000250275"/>
    </source>
</evidence>
<dbReference type="Pfam" id="PF17981">
    <property type="entry name" value="ADD_ATRX"/>
    <property type="match status" value="1"/>
</dbReference>
<dbReference type="GO" id="GO:0016787">
    <property type="term" value="F:hydrolase activity"/>
    <property type="evidence" value="ECO:0007669"/>
    <property type="project" value="UniProtKB-KW"/>
</dbReference>
<dbReference type="InterPro" id="IPR052131">
    <property type="entry name" value="ATRX_domain-containing"/>
</dbReference>
<dbReference type="PANTHER" id="PTHR46357:SF1">
    <property type="entry name" value="TRANSCRIPTIONAL REGULATOR ATRX"/>
    <property type="match status" value="1"/>
</dbReference>
<evidence type="ECO:0000256" key="5">
    <source>
        <dbReference type="ARBA" id="ARBA00022763"/>
    </source>
</evidence>
<sequence>MDISSMLEVQVNEVKEVDSKENVTPKEPLPSTTNVPLPISQEEYSFYKLMFGNASNLGLLDVSKVRFQRLHCTACDTHIGSAPADAHNMFEHPTLRTLLCAKCREFYGDGTFEQGDDATDMFCRWCANGGNLYCCSFCSNTFCYKCIKRNFDPVLRKKIEADERWKCFVCDPTDLYSARGTCWALLQHIQTMNRLFQNTCKLSQEEIDEKMNTDESKCCPRRRKRKRRRNGSNSEEDDETYIPKQITPNVISKRRKRGRGKTKFSNGSNMSMSDKFNSGMSEDSSVDHSEILPSLLSCEQTMVECENATVSGDGTIISQPQVNPGHHRMNSSITQQSTMYNTSVVNVVANSNFLQSTPTIVPLRHIPNSLKQANQVNLYQTLHSASTPMVAIPNQNVKILDRSRFSLSESQKSRKSTNLNVIEIESDPEDLAVVGPSRLQRPLKKYYNTHKAVPVALVSSKNNYNNAKRQEIQERRNAKTLNQRLLPHGKEINSILVNLKMKFQGLFDTTKREELKKYELNDARNLIKQFHCEIRDTVTQLACINDRIVREYNRWKRYQAKVRVSLSLNTDNTRKKIQCKEIPLDMTCINESDTESNIGNEIEYSIMDPSELVGTTNAVDGINFFKKRSTIERGVGDHPALLVDKSVQINTMELQDYDRCIRHSTLKKVNQQSDKKNDTPIKQANKQSANYEEHFIQFLQKQNLKSRSMQAENLKELPDPNETSLKDLIEANSPFISEMLETMDKSAASSSNSNLSISVKRESDLRCYEPRRKNSITCKAVNDLVKMVSNINDDLEKKTVANESIGNDLQKQSEIQKRHFSTANKVCVINVSKNNEQNSSKTIAIEFESNNEDDCTIIDN</sequence>
<dbReference type="InterPro" id="IPR025766">
    <property type="entry name" value="ADD"/>
</dbReference>
<dbReference type="EMBL" id="KQ760801">
    <property type="protein sequence ID" value="OAD58961.1"/>
    <property type="molecule type" value="Genomic_DNA"/>
</dbReference>
<evidence type="ECO:0000256" key="14">
    <source>
        <dbReference type="SAM" id="MobiDB-lite"/>
    </source>
</evidence>
<evidence type="ECO:0000256" key="13">
    <source>
        <dbReference type="ARBA" id="ARBA00047995"/>
    </source>
</evidence>
<dbReference type="GO" id="GO:0005524">
    <property type="term" value="F:ATP binding"/>
    <property type="evidence" value="ECO:0007669"/>
    <property type="project" value="UniProtKB-KW"/>
</dbReference>
<comment type="catalytic activity">
    <reaction evidence="13">
        <text>ATP + H2O = ADP + phosphate + H(+)</text>
        <dbReference type="Rhea" id="RHEA:13065"/>
        <dbReference type="ChEBI" id="CHEBI:15377"/>
        <dbReference type="ChEBI" id="CHEBI:15378"/>
        <dbReference type="ChEBI" id="CHEBI:30616"/>
        <dbReference type="ChEBI" id="CHEBI:43474"/>
        <dbReference type="ChEBI" id="CHEBI:456216"/>
        <dbReference type="EC" id="3.6.4.12"/>
    </reaction>
</comment>
<evidence type="ECO:0000256" key="9">
    <source>
        <dbReference type="ARBA" id="ARBA00022840"/>
    </source>
</evidence>
<evidence type="ECO:0000256" key="10">
    <source>
        <dbReference type="ARBA" id="ARBA00023125"/>
    </source>
</evidence>
<keyword evidence="17" id="KW-1185">Reference proteome</keyword>
<evidence type="ECO:0000256" key="1">
    <source>
        <dbReference type="ARBA" id="ARBA00004123"/>
    </source>
</evidence>
<evidence type="ECO:0000256" key="8">
    <source>
        <dbReference type="ARBA" id="ARBA00022833"/>
    </source>
</evidence>
<reference evidence="16 17" key="1">
    <citation type="submission" date="2015-07" db="EMBL/GenBank/DDBJ databases">
        <title>The genome of Eufriesea mexicana.</title>
        <authorList>
            <person name="Pan H."/>
            <person name="Kapheim K."/>
        </authorList>
    </citation>
    <scope>NUCLEOTIDE SEQUENCE [LARGE SCALE GENOMIC DNA]</scope>
    <source>
        <strain evidence="16">0111107269</strain>
        <tissue evidence="16">Whole body</tissue>
    </source>
</reference>
<feature type="region of interest" description="Disordered" evidence="14">
    <location>
        <begin position="218"/>
        <end position="273"/>
    </location>
</feature>
<name>A0A310SR15_9HYME</name>
<dbReference type="GO" id="GO:0031490">
    <property type="term" value="F:chromatin DNA binding"/>
    <property type="evidence" value="ECO:0007669"/>
    <property type="project" value="TreeGrafter"/>
</dbReference>
<evidence type="ECO:0000256" key="3">
    <source>
        <dbReference type="ARBA" id="ARBA00022723"/>
    </source>
</evidence>
<dbReference type="PANTHER" id="PTHR46357">
    <property type="entry name" value="TRANSCRIPTIONAL REGULATOR ATRX"/>
    <property type="match status" value="1"/>
</dbReference>
<evidence type="ECO:0000256" key="2">
    <source>
        <dbReference type="ARBA" id="ARBA00007025"/>
    </source>
</evidence>
<keyword evidence="10" id="KW-0238">DNA-binding</keyword>
<dbReference type="GO" id="GO:0008270">
    <property type="term" value="F:zinc ion binding"/>
    <property type="evidence" value="ECO:0007669"/>
    <property type="project" value="UniProtKB-KW"/>
</dbReference>
<dbReference type="GO" id="GO:0005634">
    <property type="term" value="C:nucleus"/>
    <property type="evidence" value="ECO:0007669"/>
    <property type="project" value="UniProtKB-SubCell"/>
</dbReference>
<dbReference type="AlphaFoldDB" id="A0A310SR15"/>
<dbReference type="InterPro" id="IPR013083">
    <property type="entry name" value="Znf_RING/FYVE/PHD"/>
</dbReference>
<dbReference type="SUPFAM" id="SSF57903">
    <property type="entry name" value="FYVE/PHD zinc finger"/>
    <property type="match status" value="1"/>
</dbReference>
<keyword evidence="5" id="KW-0227">DNA damage</keyword>
<dbReference type="OrthoDB" id="6286493at2759"/>
<keyword evidence="3" id="KW-0479">Metal-binding</keyword>
<evidence type="ECO:0000313" key="16">
    <source>
        <dbReference type="EMBL" id="OAD58961.1"/>
    </source>
</evidence>
<dbReference type="GO" id="GO:0031297">
    <property type="term" value="P:replication fork processing"/>
    <property type="evidence" value="ECO:0007669"/>
    <property type="project" value="TreeGrafter"/>
</dbReference>
<dbReference type="GO" id="GO:0010468">
    <property type="term" value="P:regulation of gene expression"/>
    <property type="evidence" value="ECO:0007669"/>
    <property type="project" value="UniProtKB-ARBA"/>
</dbReference>
<feature type="compositionally biased region" description="Polar residues" evidence="14">
    <location>
        <begin position="264"/>
        <end position="273"/>
    </location>
</feature>
<keyword evidence="4" id="KW-0547">Nucleotide-binding</keyword>
<keyword evidence="7" id="KW-0378">Hydrolase</keyword>
<keyword evidence="6" id="KW-0863">Zinc-finger</keyword>
<accession>A0A310SR15</accession>
<keyword evidence="12" id="KW-0539">Nucleus</keyword>
<organism evidence="16 17">
    <name type="scientific">Eufriesea mexicana</name>
    <dbReference type="NCBI Taxonomy" id="516756"/>
    <lineage>
        <taxon>Eukaryota</taxon>
        <taxon>Metazoa</taxon>
        <taxon>Ecdysozoa</taxon>
        <taxon>Arthropoda</taxon>
        <taxon>Hexapoda</taxon>
        <taxon>Insecta</taxon>
        <taxon>Pterygota</taxon>
        <taxon>Neoptera</taxon>
        <taxon>Endopterygota</taxon>
        <taxon>Hymenoptera</taxon>
        <taxon>Apocrita</taxon>
        <taxon>Aculeata</taxon>
        <taxon>Apoidea</taxon>
        <taxon>Anthophila</taxon>
        <taxon>Apidae</taxon>
        <taxon>Eufriesea</taxon>
    </lineage>
</organism>
<dbReference type="Gene3D" id="3.30.40.10">
    <property type="entry name" value="Zinc/RING finger domain, C3HC4 (zinc finger)"/>
    <property type="match status" value="1"/>
</dbReference>
<dbReference type="InterPro" id="IPR041430">
    <property type="entry name" value="ADD_ATRX"/>
</dbReference>
<feature type="compositionally biased region" description="Basic residues" evidence="14">
    <location>
        <begin position="252"/>
        <end position="262"/>
    </location>
</feature>
<evidence type="ECO:0000256" key="7">
    <source>
        <dbReference type="ARBA" id="ARBA00022801"/>
    </source>
</evidence>
<dbReference type="GO" id="GO:0005721">
    <property type="term" value="C:pericentric heterochromatin"/>
    <property type="evidence" value="ECO:0007669"/>
    <property type="project" value="TreeGrafter"/>
</dbReference>
<protein>
    <submittedName>
        <fullName evidence="16">Transcriptional regulator ATRX</fullName>
    </submittedName>
</protein>
<evidence type="ECO:0000256" key="4">
    <source>
        <dbReference type="ARBA" id="ARBA00022741"/>
    </source>
</evidence>
<feature type="domain" description="PHD-type" evidence="15">
    <location>
        <begin position="60"/>
        <end position="198"/>
    </location>
</feature>
<dbReference type="GO" id="GO:0006281">
    <property type="term" value="P:DNA repair"/>
    <property type="evidence" value="ECO:0007669"/>
    <property type="project" value="UniProtKB-KW"/>
</dbReference>
<proteinExistence type="inferred from homology"/>
<dbReference type="CDD" id="cd11726">
    <property type="entry name" value="ADDz_ATRX"/>
    <property type="match status" value="1"/>
</dbReference>
<dbReference type="GO" id="GO:0003678">
    <property type="term" value="F:DNA helicase activity"/>
    <property type="evidence" value="ECO:0007669"/>
    <property type="project" value="UniProtKB-EC"/>
</dbReference>
<dbReference type="InterPro" id="IPR011011">
    <property type="entry name" value="Znf_FYVE_PHD"/>
</dbReference>